<evidence type="ECO:0000313" key="1">
    <source>
        <dbReference type="EMBL" id="KAF7566175.1"/>
    </source>
</evidence>
<dbReference type="GeneID" id="6350183"/>
<organism evidence="1 2">
    <name type="scientific">Pyrenophora tritici-repentis</name>
    <dbReference type="NCBI Taxonomy" id="45151"/>
    <lineage>
        <taxon>Eukaryota</taxon>
        <taxon>Fungi</taxon>
        <taxon>Dikarya</taxon>
        <taxon>Ascomycota</taxon>
        <taxon>Pezizomycotina</taxon>
        <taxon>Dothideomycetes</taxon>
        <taxon>Pleosporomycetidae</taxon>
        <taxon>Pleosporales</taxon>
        <taxon>Pleosporineae</taxon>
        <taxon>Pleosporaceae</taxon>
        <taxon>Pyrenophora</taxon>
    </lineage>
</organism>
<dbReference type="KEGG" id="ptrr:6350183"/>
<dbReference type="RefSeq" id="XP_065959767.1">
    <property type="nucleotide sequence ID" value="XM_066109784.1"/>
</dbReference>
<protein>
    <submittedName>
        <fullName evidence="1">Uncharacterized protein</fullName>
    </submittedName>
</protein>
<dbReference type="AlphaFoldDB" id="A0A2W1DZP9"/>
<comment type="caution">
    <text evidence="1">The sequence shown here is derived from an EMBL/GenBank/DDBJ whole genome shotgun (WGS) entry which is preliminary data.</text>
</comment>
<dbReference type="Proteomes" id="UP000245464">
    <property type="component" value="Chromosome 9"/>
</dbReference>
<name>A0A2W1DZP9_9PLEO</name>
<accession>A0A2W1DZP9</accession>
<reference evidence="1" key="1">
    <citation type="journal article" date="2018" name="BMC Genomics">
        <title>Comparative genomics of the wheat fungal pathogen Pyrenophora tritici-repentis reveals chromosomal variations and genome plasticity.</title>
        <authorList>
            <person name="Moolhuijzen P."/>
            <person name="See P.T."/>
            <person name="Hane J.K."/>
            <person name="Shi G."/>
            <person name="Liu Z."/>
            <person name="Oliver R.P."/>
            <person name="Moffat C.S."/>
        </authorList>
    </citation>
    <scope>NUCLEOTIDE SEQUENCE [LARGE SCALE GENOMIC DNA]</scope>
    <source>
        <strain evidence="1">M4</strain>
    </source>
</reference>
<gene>
    <name evidence="1" type="ORF">PtrM4_144950</name>
</gene>
<proteinExistence type="predicted"/>
<dbReference type="EMBL" id="NQIK02000009">
    <property type="protein sequence ID" value="KAF7566175.1"/>
    <property type="molecule type" value="Genomic_DNA"/>
</dbReference>
<evidence type="ECO:0000313" key="2">
    <source>
        <dbReference type="Proteomes" id="UP000245464"/>
    </source>
</evidence>
<sequence>MSFSVFIAMGAILQAITASAEPKQTIDPPLTMPDFASFAPTVTTWPTDLMSLPDKVLNVFTVITGTHTTSTTVTSTTTLGARDIPSIHPHRVVGDETFEVKKCKPILEEGIERHKLDKNLVELTRLQLDDTVRVYEVAKAKLTELLVKTTQDWINTRVELDTLRKEYGVFPESQVAPKKPDGDKPNPVVFPTPPSDPHLFDLEYSIDSEDRWGKKRDLPTSVTPPSTLDEALALLYPGVLPAEYSFLLSSSTASSLSAPTHTVDAALALILTGILPVDLDRLGIPAAINDLYDSQHNLLGHAAQIEATEEWISPIMPEDPEIVPTDPFFADFFGEDDMPEDKGPILSVDQLRWAHEFIWTAENGVRSHCIENVDCVAYLRQHCTRLTLDDGFMGQPEREWDNGNPYDWPLQVPGMPQDPELSIANGHRWNNFWIGQ</sequence>